<protein>
    <submittedName>
        <fullName evidence="2">Uncharacterized protein</fullName>
    </submittedName>
</protein>
<proteinExistence type="predicted"/>
<sequence>MISICSATRFHDEKTLGAEWPVEKKPKKLCFELFTKSIMLISDVEKLICKKFDFDGKCINVEDRIPSLVEGGGRAELFMKLMI</sequence>
<dbReference type="AlphaFoldDB" id="A0A915KBS9"/>
<reference evidence="2" key="1">
    <citation type="submission" date="2022-11" db="UniProtKB">
        <authorList>
            <consortium name="WormBaseParasite"/>
        </authorList>
    </citation>
    <scope>IDENTIFICATION</scope>
</reference>
<evidence type="ECO:0000313" key="1">
    <source>
        <dbReference type="Proteomes" id="UP000887565"/>
    </source>
</evidence>
<evidence type="ECO:0000313" key="2">
    <source>
        <dbReference type="WBParaSite" id="nRc.2.0.1.t35551-RA"/>
    </source>
</evidence>
<organism evidence="1 2">
    <name type="scientific">Romanomermis culicivorax</name>
    <name type="common">Nematode worm</name>
    <dbReference type="NCBI Taxonomy" id="13658"/>
    <lineage>
        <taxon>Eukaryota</taxon>
        <taxon>Metazoa</taxon>
        <taxon>Ecdysozoa</taxon>
        <taxon>Nematoda</taxon>
        <taxon>Enoplea</taxon>
        <taxon>Dorylaimia</taxon>
        <taxon>Mermithida</taxon>
        <taxon>Mermithoidea</taxon>
        <taxon>Mermithidae</taxon>
        <taxon>Romanomermis</taxon>
    </lineage>
</organism>
<accession>A0A915KBS9</accession>
<name>A0A915KBS9_ROMCU</name>
<dbReference type="WBParaSite" id="nRc.2.0.1.t35551-RA">
    <property type="protein sequence ID" value="nRc.2.0.1.t35551-RA"/>
    <property type="gene ID" value="nRc.2.0.1.g35551"/>
</dbReference>
<keyword evidence="1" id="KW-1185">Reference proteome</keyword>
<dbReference type="Proteomes" id="UP000887565">
    <property type="component" value="Unplaced"/>
</dbReference>